<evidence type="ECO:0000313" key="2">
    <source>
        <dbReference type="Proteomes" id="UP000306584"/>
    </source>
</evidence>
<dbReference type="AlphaFoldDB" id="A0A4S9L561"/>
<comment type="caution">
    <text evidence="1">The sequence shown here is derived from an EMBL/GenBank/DDBJ whole genome shotgun (WGS) entry which is preliminary data.</text>
</comment>
<protein>
    <submittedName>
        <fullName evidence="1">Uncharacterized protein</fullName>
    </submittedName>
</protein>
<organism evidence="1 2">
    <name type="scientific">Aureobasidium pullulans</name>
    <name type="common">Black yeast</name>
    <name type="synonym">Pullularia pullulans</name>
    <dbReference type="NCBI Taxonomy" id="5580"/>
    <lineage>
        <taxon>Eukaryota</taxon>
        <taxon>Fungi</taxon>
        <taxon>Dikarya</taxon>
        <taxon>Ascomycota</taxon>
        <taxon>Pezizomycotina</taxon>
        <taxon>Dothideomycetes</taxon>
        <taxon>Dothideomycetidae</taxon>
        <taxon>Dothideales</taxon>
        <taxon>Saccotheciaceae</taxon>
        <taxon>Aureobasidium</taxon>
    </lineage>
</organism>
<sequence>MSMLARETRLRFEEKNGTLRGCVKAMSDNLPIPSSDKFPHAGHFLHRNRNRNRKLLRIERLQILIVDLVYFFDRNRNLLRINQLQIIPVTVNLILRIHLENTEWPTDRQEQW</sequence>
<dbReference type="EMBL" id="QZBD01000211">
    <property type="protein sequence ID" value="THY24221.1"/>
    <property type="molecule type" value="Genomic_DNA"/>
</dbReference>
<name>A0A4S9L561_AURPU</name>
<reference evidence="1 2" key="1">
    <citation type="submission" date="2018-10" db="EMBL/GenBank/DDBJ databases">
        <title>Fifty Aureobasidium pullulans genomes reveal a recombining polyextremotolerant generalist.</title>
        <authorList>
            <person name="Gostincar C."/>
            <person name="Turk M."/>
            <person name="Zajc J."/>
            <person name="Gunde-Cimerman N."/>
        </authorList>
    </citation>
    <scope>NUCLEOTIDE SEQUENCE [LARGE SCALE GENOMIC DNA]</scope>
    <source>
        <strain evidence="1 2">EXF-6604</strain>
    </source>
</reference>
<accession>A0A4S9L561</accession>
<proteinExistence type="predicted"/>
<evidence type="ECO:0000313" key="1">
    <source>
        <dbReference type="EMBL" id="THY24221.1"/>
    </source>
</evidence>
<dbReference type="Proteomes" id="UP000306584">
    <property type="component" value="Unassembled WGS sequence"/>
</dbReference>
<gene>
    <name evidence="1" type="ORF">D6D01_05547</name>
</gene>